<evidence type="ECO:0000256" key="1">
    <source>
        <dbReference type="ARBA" id="ARBA00022670"/>
    </source>
</evidence>
<dbReference type="InterPro" id="IPR028090">
    <property type="entry name" value="JAB_dom_prok"/>
</dbReference>
<organism evidence="7 8">
    <name type="scientific">Halalkalicoccus paucihalophilus</name>
    <dbReference type="NCBI Taxonomy" id="1008153"/>
    <lineage>
        <taxon>Archaea</taxon>
        <taxon>Methanobacteriati</taxon>
        <taxon>Methanobacteriota</taxon>
        <taxon>Stenosarchaea group</taxon>
        <taxon>Halobacteria</taxon>
        <taxon>Halobacteriales</taxon>
        <taxon>Halococcaceae</taxon>
        <taxon>Halalkalicoccus</taxon>
    </lineage>
</organism>
<evidence type="ECO:0000256" key="2">
    <source>
        <dbReference type="ARBA" id="ARBA00022723"/>
    </source>
</evidence>
<dbReference type="RefSeq" id="WP_066382370.1">
    <property type="nucleotide sequence ID" value="NZ_LTAZ01000005.1"/>
</dbReference>
<evidence type="ECO:0000313" key="8">
    <source>
        <dbReference type="Proteomes" id="UP000075321"/>
    </source>
</evidence>
<evidence type="ECO:0000256" key="3">
    <source>
        <dbReference type="ARBA" id="ARBA00022801"/>
    </source>
</evidence>
<keyword evidence="1 7" id="KW-0645">Protease</keyword>
<dbReference type="Pfam" id="PF14464">
    <property type="entry name" value="Prok-JAB"/>
    <property type="match status" value="1"/>
</dbReference>
<comment type="caution">
    <text evidence="7">The sequence shown here is derived from an EMBL/GenBank/DDBJ whole genome shotgun (WGS) entry which is preliminary data.</text>
</comment>
<dbReference type="GO" id="GO:0008237">
    <property type="term" value="F:metallopeptidase activity"/>
    <property type="evidence" value="ECO:0007669"/>
    <property type="project" value="UniProtKB-KW"/>
</dbReference>
<evidence type="ECO:0000313" key="7">
    <source>
        <dbReference type="EMBL" id="KYH25506.1"/>
    </source>
</evidence>
<keyword evidence="5 7" id="KW-0482">Metalloprotease</keyword>
<dbReference type="GO" id="GO:0046872">
    <property type="term" value="F:metal ion binding"/>
    <property type="evidence" value="ECO:0007669"/>
    <property type="project" value="UniProtKB-KW"/>
</dbReference>
<dbReference type="AlphaFoldDB" id="A0A151ACU8"/>
<sequence length="170" mass="18834">MGLFRSLFRSGEIIGIAADTLDFALSASEETHPDEYMGMLRGEDASKLGLDREGTVVTDVLVIPGTESNPVSATVKTNMIPNDVRGIGSIHSHPNGVLEPSDADLATFGRGSVHIIIGAPYRRNCWKAFDSRGEVRDLAVLDVSLPEERFFDFDQEDIDRELKEEGRRRW</sequence>
<keyword evidence="2" id="KW-0479">Metal-binding</keyword>
<dbReference type="OrthoDB" id="4612at2157"/>
<dbReference type="Gene3D" id="3.40.140.10">
    <property type="entry name" value="Cytidine Deaminase, domain 2"/>
    <property type="match status" value="1"/>
</dbReference>
<dbReference type="InterPro" id="IPR037518">
    <property type="entry name" value="MPN"/>
</dbReference>
<accession>A0A151ACU8</accession>
<protein>
    <submittedName>
        <fullName evidence="7">Putative metalloprotease</fullName>
    </submittedName>
</protein>
<dbReference type="EMBL" id="LTAZ01000005">
    <property type="protein sequence ID" value="KYH25506.1"/>
    <property type="molecule type" value="Genomic_DNA"/>
</dbReference>
<keyword evidence="4" id="KW-0862">Zinc</keyword>
<dbReference type="SUPFAM" id="SSF102712">
    <property type="entry name" value="JAB1/MPN domain"/>
    <property type="match status" value="1"/>
</dbReference>
<dbReference type="GO" id="GO:0006508">
    <property type="term" value="P:proteolysis"/>
    <property type="evidence" value="ECO:0007669"/>
    <property type="project" value="UniProtKB-KW"/>
</dbReference>
<feature type="domain" description="MPN" evidence="6">
    <location>
        <begin position="14"/>
        <end position="135"/>
    </location>
</feature>
<reference evidence="7 8" key="1">
    <citation type="submission" date="2016-02" db="EMBL/GenBank/DDBJ databases">
        <title>Genome sequence of Halalkalicoccus paucihalophilus DSM 24557.</title>
        <authorList>
            <person name="Poehlein A."/>
            <person name="Daniel R."/>
        </authorList>
    </citation>
    <scope>NUCLEOTIDE SEQUENCE [LARGE SCALE GENOMIC DNA]</scope>
    <source>
        <strain evidence="7 8">DSM 24557</strain>
    </source>
</reference>
<dbReference type="CDD" id="cd08072">
    <property type="entry name" value="MPN_archaeal"/>
    <property type="match status" value="1"/>
</dbReference>
<dbReference type="Proteomes" id="UP000075321">
    <property type="component" value="Unassembled WGS sequence"/>
</dbReference>
<dbReference type="PATRIC" id="fig|1008153.3.peg.2218"/>
<name>A0A151ACU8_9EURY</name>
<dbReference type="PROSITE" id="PS50249">
    <property type="entry name" value="MPN"/>
    <property type="match status" value="1"/>
</dbReference>
<gene>
    <name evidence="7" type="ORF">HAPAU_21800</name>
</gene>
<evidence type="ECO:0000256" key="5">
    <source>
        <dbReference type="ARBA" id="ARBA00023049"/>
    </source>
</evidence>
<proteinExistence type="predicted"/>
<evidence type="ECO:0000259" key="6">
    <source>
        <dbReference type="PROSITE" id="PS50249"/>
    </source>
</evidence>
<keyword evidence="8" id="KW-1185">Reference proteome</keyword>
<evidence type="ECO:0000256" key="4">
    <source>
        <dbReference type="ARBA" id="ARBA00022833"/>
    </source>
</evidence>
<keyword evidence="3" id="KW-0378">Hydrolase</keyword>